<feature type="domain" description="PAS" evidence="9">
    <location>
        <begin position="302"/>
        <end position="355"/>
    </location>
</feature>
<keyword evidence="6" id="KW-0472">Membrane</keyword>
<dbReference type="EC" id="2.7.13.3" evidence="2"/>
<feature type="domain" description="Histidine kinase" evidence="8">
    <location>
        <begin position="444"/>
        <end position="658"/>
    </location>
</feature>
<keyword evidence="7" id="KW-0732">Signal</keyword>
<dbReference type="Gene3D" id="3.30.565.10">
    <property type="entry name" value="Histidine kinase-like ATPase, C-terminal domain"/>
    <property type="match status" value="1"/>
</dbReference>
<dbReference type="PANTHER" id="PTHR43304">
    <property type="entry name" value="PHYTOCHROME-LIKE PROTEIN CPH1"/>
    <property type="match status" value="1"/>
</dbReference>
<dbReference type="SMART" id="SM00387">
    <property type="entry name" value="HATPase_c"/>
    <property type="match status" value="1"/>
</dbReference>
<dbReference type="InterPro" id="IPR005467">
    <property type="entry name" value="His_kinase_dom"/>
</dbReference>
<dbReference type="SUPFAM" id="SSF47384">
    <property type="entry name" value="Homodimeric domain of signal transducing histidine kinase"/>
    <property type="match status" value="1"/>
</dbReference>
<evidence type="ECO:0000256" key="3">
    <source>
        <dbReference type="ARBA" id="ARBA00022553"/>
    </source>
</evidence>
<dbReference type="InterPro" id="IPR036097">
    <property type="entry name" value="HisK_dim/P_sf"/>
</dbReference>
<evidence type="ECO:0000259" key="10">
    <source>
        <dbReference type="PROSITE" id="PS50113"/>
    </source>
</evidence>
<dbReference type="EMBL" id="JAHDYS010000009">
    <property type="protein sequence ID" value="MBT1072376.1"/>
    <property type="molecule type" value="Genomic_DNA"/>
</dbReference>
<dbReference type="Pfam" id="PF02518">
    <property type="entry name" value="HATPase_c"/>
    <property type="match status" value="1"/>
</dbReference>
<keyword evidence="6" id="KW-1133">Transmembrane helix</keyword>
<evidence type="ECO:0000256" key="6">
    <source>
        <dbReference type="SAM" id="Phobius"/>
    </source>
</evidence>
<dbReference type="InterPro" id="IPR003594">
    <property type="entry name" value="HATPase_dom"/>
</dbReference>
<dbReference type="InterPro" id="IPR001638">
    <property type="entry name" value="Solute-binding_3/MltF_N"/>
</dbReference>
<dbReference type="InterPro" id="IPR036890">
    <property type="entry name" value="HATPase_C_sf"/>
</dbReference>
<feature type="domain" description="PAC" evidence="10">
    <location>
        <begin position="382"/>
        <end position="433"/>
    </location>
</feature>
<dbReference type="Proteomes" id="UP000784128">
    <property type="component" value="Unassembled WGS sequence"/>
</dbReference>
<dbReference type="PRINTS" id="PR00344">
    <property type="entry name" value="BCTRLSENSOR"/>
</dbReference>
<dbReference type="PANTHER" id="PTHR43304:SF1">
    <property type="entry name" value="PAC DOMAIN-CONTAINING PROTEIN"/>
    <property type="match status" value="1"/>
</dbReference>
<feature type="chain" id="PRO_5046154453" description="histidine kinase" evidence="7">
    <location>
        <begin position="24"/>
        <end position="662"/>
    </location>
</feature>
<evidence type="ECO:0000313" key="12">
    <source>
        <dbReference type="Proteomes" id="UP000784128"/>
    </source>
</evidence>
<organism evidence="11 12">
    <name type="scientific">Pelotalea chapellei</name>
    <dbReference type="NCBI Taxonomy" id="44671"/>
    <lineage>
        <taxon>Bacteria</taxon>
        <taxon>Pseudomonadati</taxon>
        <taxon>Thermodesulfobacteriota</taxon>
        <taxon>Desulfuromonadia</taxon>
        <taxon>Geobacterales</taxon>
        <taxon>Geobacteraceae</taxon>
        <taxon>Pelotalea</taxon>
    </lineage>
</organism>
<evidence type="ECO:0000256" key="2">
    <source>
        <dbReference type="ARBA" id="ARBA00012438"/>
    </source>
</evidence>
<dbReference type="RefSeq" id="WP_214299210.1">
    <property type="nucleotide sequence ID" value="NZ_JAHDYS010000009.1"/>
</dbReference>
<dbReference type="InterPro" id="IPR004358">
    <property type="entry name" value="Sig_transdc_His_kin-like_C"/>
</dbReference>
<dbReference type="Gene3D" id="3.30.450.20">
    <property type="entry name" value="PAS domain"/>
    <property type="match status" value="1"/>
</dbReference>
<dbReference type="PROSITE" id="PS50109">
    <property type="entry name" value="HIS_KIN"/>
    <property type="match status" value="1"/>
</dbReference>
<keyword evidence="12" id="KW-1185">Reference proteome</keyword>
<keyword evidence="5" id="KW-0418">Kinase</keyword>
<evidence type="ECO:0000256" key="5">
    <source>
        <dbReference type="ARBA" id="ARBA00022777"/>
    </source>
</evidence>
<accession>A0ABS5U9S5</accession>
<gene>
    <name evidence="11" type="ORF">KJB30_11305</name>
</gene>
<evidence type="ECO:0000256" key="1">
    <source>
        <dbReference type="ARBA" id="ARBA00000085"/>
    </source>
</evidence>
<name>A0ABS5U9S5_9BACT</name>
<keyword evidence="3" id="KW-0597">Phosphoprotein</keyword>
<dbReference type="InterPro" id="IPR000700">
    <property type="entry name" value="PAS-assoc_C"/>
</dbReference>
<dbReference type="InterPro" id="IPR052162">
    <property type="entry name" value="Sensor_kinase/Photoreceptor"/>
</dbReference>
<feature type="transmembrane region" description="Helical" evidence="6">
    <location>
        <begin position="259"/>
        <end position="281"/>
    </location>
</feature>
<reference evidence="11 12" key="1">
    <citation type="submission" date="2021-05" db="EMBL/GenBank/DDBJ databases">
        <title>The draft genome of Geobacter chapellei DSM 13688.</title>
        <authorList>
            <person name="Xu Z."/>
            <person name="Masuda Y."/>
            <person name="Itoh H."/>
            <person name="Senoo K."/>
        </authorList>
    </citation>
    <scope>NUCLEOTIDE SEQUENCE [LARGE SCALE GENOMIC DNA]</scope>
    <source>
        <strain evidence="11 12">DSM 13688</strain>
    </source>
</reference>
<dbReference type="Gene3D" id="1.10.287.130">
    <property type="match status" value="1"/>
</dbReference>
<evidence type="ECO:0000256" key="4">
    <source>
        <dbReference type="ARBA" id="ARBA00022679"/>
    </source>
</evidence>
<dbReference type="SUPFAM" id="SSF53850">
    <property type="entry name" value="Periplasmic binding protein-like II"/>
    <property type="match status" value="1"/>
</dbReference>
<dbReference type="InterPro" id="IPR035965">
    <property type="entry name" value="PAS-like_dom_sf"/>
</dbReference>
<dbReference type="SUPFAM" id="SSF55874">
    <property type="entry name" value="ATPase domain of HSP90 chaperone/DNA topoisomerase II/histidine kinase"/>
    <property type="match status" value="1"/>
</dbReference>
<comment type="catalytic activity">
    <reaction evidence="1">
        <text>ATP + protein L-histidine = ADP + protein N-phospho-L-histidine.</text>
        <dbReference type="EC" id="2.7.13.3"/>
    </reaction>
</comment>
<dbReference type="SMART" id="SM00091">
    <property type="entry name" value="PAS"/>
    <property type="match status" value="1"/>
</dbReference>
<protein>
    <recommendedName>
        <fullName evidence="2">histidine kinase</fullName>
        <ecNumber evidence="2">2.7.13.3</ecNumber>
    </recommendedName>
</protein>
<dbReference type="Gene3D" id="3.40.190.10">
    <property type="entry name" value="Periplasmic binding protein-like II"/>
    <property type="match status" value="2"/>
</dbReference>
<dbReference type="InterPro" id="IPR000014">
    <property type="entry name" value="PAS"/>
</dbReference>
<dbReference type="InterPro" id="IPR003661">
    <property type="entry name" value="HisK_dim/P_dom"/>
</dbReference>
<comment type="caution">
    <text evidence="11">The sequence shown here is derived from an EMBL/GenBank/DDBJ whole genome shotgun (WGS) entry which is preliminary data.</text>
</comment>
<dbReference type="SUPFAM" id="SSF55785">
    <property type="entry name" value="PYP-like sensor domain (PAS domain)"/>
    <property type="match status" value="1"/>
</dbReference>
<evidence type="ECO:0000256" key="7">
    <source>
        <dbReference type="SAM" id="SignalP"/>
    </source>
</evidence>
<proteinExistence type="predicted"/>
<dbReference type="CDD" id="cd00082">
    <property type="entry name" value="HisKA"/>
    <property type="match status" value="1"/>
</dbReference>
<evidence type="ECO:0000259" key="8">
    <source>
        <dbReference type="PROSITE" id="PS50109"/>
    </source>
</evidence>
<dbReference type="SMART" id="SM00062">
    <property type="entry name" value="PBPb"/>
    <property type="match status" value="1"/>
</dbReference>
<dbReference type="SMART" id="SM00388">
    <property type="entry name" value="HisKA"/>
    <property type="match status" value="1"/>
</dbReference>
<feature type="signal peptide" evidence="7">
    <location>
        <begin position="1"/>
        <end position="23"/>
    </location>
</feature>
<dbReference type="Pfam" id="PF00989">
    <property type="entry name" value="PAS"/>
    <property type="match status" value="1"/>
</dbReference>
<sequence length="662" mass="73934">MKKLFLLGLVATMLLYFGIAANAEETRVVRVGAFNFFPGIFKNSDGEIQGFYVDALTEIGRRENIRFEYVFGSWSEGLERLKSGEVDLLTSVAHTPEREEFMDYAKTPLLTVWGELYVPLESPIEGIRQIEKKKVALMKGDISGRNFIALVEKFHINCTFVELPGFDDVFKAVAEKKADAGVVSSVFGAARHKDSGLRSTGIVFNPFDIFFTVGKGKHQGLITTLDSYLTTWRQQKDSAYSRARQKWTYGSDDPTTPEWLIDSIVVLGGLMVAASGFIILLRRQVSRATATILQRETHLRESTEMVTLLLNSTAEAIYGLDTQGNCTFCNASCVSMLGYDAPEQLLGKNMHSLIHHHHVDGRPFDGRECSIFKSFQDGTETHMDDEVLWRSDGSSFQAEYWSHPIRHEGEIVGSVVTFLDITTRKQYEKELQDKNAELERFTYTVSHDLKSPLITIKSFAGSIRRDLAAGRSDRLDKDLTRIENSADRMSSLLSDLLELSRIGRIIAPAELVDMNELVNEVLNHLTGLLRENPIQITVQPGLPSLYCDRQRIAEVVQNLVENAVKYMGAQQAPRIMIGMRTEQGRQIFFIQDNGSGIDPRYHTTIFGLFDKLDAGSDGTGIGLALAKRIVEVHGGSLWVESKGSGCGSTFCFTLDRQCLAST</sequence>
<dbReference type="Pfam" id="PF00512">
    <property type="entry name" value="HisKA"/>
    <property type="match status" value="1"/>
</dbReference>
<dbReference type="InterPro" id="IPR013767">
    <property type="entry name" value="PAS_fold"/>
</dbReference>
<dbReference type="PROSITE" id="PS50112">
    <property type="entry name" value="PAS"/>
    <property type="match status" value="1"/>
</dbReference>
<dbReference type="CDD" id="cd00130">
    <property type="entry name" value="PAS"/>
    <property type="match status" value="1"/>
</dbReference>
<evidence type="ECO:0000259" key="9">
    <source>
        <dbReference type="PROSITE" id="PS50112"/>
    </source>
</evidence>
<evidence type="ECO:0000313" key="11">
    <source>
        <dbReference type="EMBL" id="MBT1072376.1"/>
    </source>
</evidence>
<keyword evidence="4" id="KW-0808">Transferase</keyword>
<keyword evidence="6" id="KW-0812">Transmembrane</keyword>
<dbReference type="PROSITE" id="PS50113">
    <property type="entry name" value="PAC"/>
    <property type="match status" value="1"/>
</dbReference>
<dbReference type="Pfam" id="PF00497">
    <property type="entry name" value="SBP_bac_3"/>
    <property type="match status" value="1"/>
</dbReference>
<dbReference type="NCBIfam" id="TIGR00229">
    <property type="entry name" value="sensory_box"/>
    <property type="match status" value="1"/>
</dbReference>